<feature type="transmembrane region" description="Helical" evidence="1">
    <location>
        <begin position="272"/>
        <end position="290"/>
    </location>
</feature>
<dbReference type="EMBL" id="WWFF01000007">
    <property type="protein sequence ID" value="MYN53829.1"/>
    <property type="molecule type" value="Genomic_DNA"/>
</dbReference>
<feature type="transmembrane region" description="Helical" evidence="1">
    <location>
        <begin position="238"/>
        <end position="260"/>
    </location>
</feature>
<gene>
    <name evidence="2" type="ORF">F1C09_00095</name>
    <name evidence="5" type="ORF">GTK63_05795</name>
    <name evidence="3" type="ORF">QP235_00845</name>
    <name evidence="4" type="ORF">RON39_00430</name>
</gene>
<name>A0A226UGH9_9LACO</name>
<reference evidence="4" key="4">
    <citation type="submission" date="2023-08" db="EMBL/GenBank/DDBJ databases">
        <title>Lactobacillus from the Female Urinary Tract.</title>
        <authorList>
            <person name="Stegman N."/>
            <person name="Jackson B."/>
            <person name="Steiling M."/>
            <person name="Sedano C."/>
            <person name="Wolfe A."/>
            <person name="Putonti C."/>
        </authorList>
    </citation>
    <scope>NUCLEOTIDE SEQUENCE</scope>
    <source>
        <strain evidence="4">UMB5661</strain>
    </source>
</reference>
<dbReference type="EMBL" id="VUAV01000001">
    <property type="protein sequence ID" value="KAA8813831.1"/>
    <property type="molecule type" value="Genomic_DNA"/>
</dbReference>
<evidence type="ECO:0000313" key="4">
    <source>
        <dbReference type="EMBL" id="MDT9608611.1"/>
    </source>
</evidence>
<evidence type="ECO:0000313" key="3">
    <source>
        <dbReference type="EMBL" id="MDK6501771.1"/>
    </source>
</evidence>
<comment type="caution">
    <text evidence="5">The sequence shown here is derived from an EMBL/GenBank/DDBJ whole genome shotgun (WGS) entry which is preliminary data.</text>
</comment>
<feature type="transmembrane region" description="Helical" evidence="1">
    <location>
        <begin position="201"/>
        <end position="218"/>
    </location>
</feature>
<reference evidence="3" key="3">
    <citation type="submission" date="2023-05" db="EMBL/GenBank/DDBJ databases">
        <title>Cataloging the Phylogenetic Diversity of Human Bladder Bacteria.</title>
        <authorList>
            <person name="Du J."/>
        </authorList>
    </citation>
    <scope>NUCLEOTIDE SEQUENCE</scope>
    <source>
        <strain evidence="3">UMB9226</strain>
    </source>
</reference>
<feature type="transmembrane region" description="Helical" evidence="1">
    <location>
        <begin position="110"/>
        <end position="133"/>
    </location>
</feature>
<organism evidence="5 7">
    <name type="scientific">Lactobacillus crispatus</name>
    <dbReference type="NCBI Taxonomy" id="47770"/>
    <lineage>
        <taxon>Bacteria</taxon>
        <taxon>Bacillati</taxon>
        <taxon>Bacillota</taxon>
        <taxon>Bacilli</taxon>
        <taxon>Lactobacillales</taxon>
        <taxon>Lactobacillaceae</taxon>
        <taxon>Lactobacillus</taxon>
    </lineage>
</organism>
<evidence type="ECO:0000313" key="7">
    <source>
        <dbReference type="Proteomes" id="UP000460132"/>
    </source>
</evidence>
<keyword evidence="1" id="KW-1133">Transmembrane helix</keyword>
<proteinExistence type="predicted"/>
<evidence type="ECO:0008006" key="8">
    <source>
        <dbReference type="Google" id="ProtNLM"/>
    </source>
</evidence>
<evidence type="ECO:0000256" key="1">
    <source>
        <dbReference type="SAM" id="Phobius"/>
    </source>
</evidence>
<sequence>MLQPIITLFLTLPFDHSQQLFLVSLYNLVKFTSPAFIFGIVFTVIRKNDQQAKLPLKSYFSDQWDNNFFPTFAWTLFYLIAMPNLQQHGHFHNIATFIWQFFSDNATPHLWYSVMMLQFLLIMPGIKSVCNWVQHSYRRLLIAVISSGIIYFAWLIFYDHFILNGPEATHWYLLDRIFISFLIFGLYGGLSWNFHHEIQTFLFTYWWLIVGFYLLTYFRTRDLFLATFKLTDLTNDSYYLPSMAIYALAVILLIYLICIAQKVFNMNYWLKSIHFLAFYAYRAFLANVFWDRIFWQYFNFKQLALQNIYLAVLLLWICTWCASYLSVYVVHHLWLKINGSVGPS</sequence>
<accession>A0A226UGH9</accession>
<dbReference type="AlphaFoldDB" id="A0A226UGH9"/>
<feature type="transmembrane region" description="Helical" evidence="1">
    <location>
        <begin position="140"/>
        <end position="157"/>
    </location>
</feature>
<feature type="transmembrane region" description="Helical" evidence="1">
    <location>
        <begin position="66"/>
        <end position="85"/>
    </location>
</feature>
<dbReference type="EMBL" id="JAVTXN010000002">
    <property type="protein sequence ID" value="MDT9608611.1"/>
    <property type="molecule type" value="Genomic_DNA"/>
</dbReference>
<feature type="transmembrane region" description="Helical" evidence="1">
    <location>
        <begin position="20"/>
        <end position="45"/>
    </location>
</feature>
<dbReference type="Proteomes" id="UP000460132">
    <property type="component" value="Unassembled WGS sequence"/>
</dbReference>
<evidence type="ECO:0000313" key="6">
    <source>
        <dbReference type="Proteomes" id="UP000324504"/>
    </source>
</evidence>
<feature type="transmembrane region" description="Helical" evidence="1">
    <location>
        <begin position="310"/>
        <end position="330"/>
    </location>
</feature>
<dbReference type="Proteomes" id="UP000324504">
    <property type="component" value="Unassembled WGS sequence"/>
</dbReference>
<keyword evidence="1" id="KW-0812">Transmembrane</keyword>
<keyword evidence="1" id="KW-0472">Membrane</keyword>
<dbReference type="EMBL" id="JASOGN010000002">
    <property type="protein sequence ID" value="MDK6501771.1"/>
    <property type="molecule type" value="Genomic_DNA"/>
</dbReference>
<reference evidence="2 6" key="1">
    <citation type="submission" date="2019-09" db="EMBL/GenBank/DDBJ databases">
        <title>Comparative analysis of L. crispatus genomes revealed niche specific adaptation to different host and body sites.</title>
        <authorList>
            <person name="Pan M."/>
            <person name="Hidalgo-Cantabrana C."/>
            <person name="Barrangou R."/>
        </authorList>
    </citation>
    <scope>NUCLEOTIDE SEQUENCE [LARGE SCALE GENOMIC DNA]</scope>
    <source>
        <strain evidence="2 6">NCK2488</strain>
    </source>
</reference>
<protein>
    <recommendedName>
        <fullName evidence="8">Acyltransferase 3 domain-containing protein</fullName>
    </recommendedName>
</protein>
<dbReference type="Proteomes" id="UP001230300">
    <property type="component" value="Unassembled WGS sequence"/>
</dbReference>
<evidence type="ECO:0000313" key="2">
    <source>
        <dbReference type="EMBL" id="KAA8813831.1"/>
    </source>
</evidence>
<feature type="transmembrane region" description="Helical" evidence="1">
    <location>
        <begin position="177"/>
        <end position="194"/>
    </location>
</feature>
<reference evidence="5 7" key="2">
    <citation type="submission" date="2020-01" db="EMBL/GenBank/DDBJ databases">
        <title>Vaginal microbiome of pregnant Indian women: Insights into the genome of dominants Lactobacillus species.</title>
        <authorList>
            <person name="Das B."/>
            <person name="Mehta O."/>
            <person name="Ghosh T.S."/>
            <person name="Kothidar A."/>
            <person name="Gowtham M.R."/>
            <person name="Mitra R."/>
            <person name="Kshetrapal P."/>
            <person name="Wadhwa N."/>
            <person name="Thiruvengadam R."/>
            <person name="Nair G.B."/>
            <person name="Bhatnagar S."/>
            <person name="Pore S."/>
        </authorList>
    </citation>
    <scope>NUCLEOTIDE SEQUENCE [LARGE SCALE GENOMIC DNA]</scope>
    <source>
        <strain evidence="5 7">Indica2</strain>
    </source>
</reference>
<dbReference type="Proteomes" id="UP001253287">
    <property type="component" value="Unassembled WGS sequence"/>
</dbReference>
<dbReference type="RefSeq" id="WP_057726169.1">
    <property type="nucleotide sequence ID" value="NZ_CP059140.1"/>
</dbReference>
<evidence type="ECO:0000313" key="5">
    <source>
        <dbReference type="EMBL" id="MYN53829.1"/>
    </source>
</evidence>